<dbReference type="PROSITE" id="PS51257">
    <property type="entry name" value="PROKAR_LIPOPROTEIN"/>
    <property type="match status" value="1"/>
</dbReference>
<keyword evidence="4" id="KW-1185">Reference proteome</keyword>
<feature type="transmembrane region" description="Helical" evidence="1">
    <location>
        <begin position="21"/>
        <end position="41"/>
    </location>
</feature>
<dbReference type="EMBL" id="BRXE01000093">
    <property type="protein sequence ID" value="GLB85649.1"/>
    <property type="molecule type" value="Genomic_DNA"/>
</dbReference>
<evidence type="ECO:0000256" key="1">
    <source>
        <dbReference type="SAM" id="Phobius"/>
    </source>
</evidence>
<comment type="caution">
    <text evidence="3">The sequence shown here is derived from an EMBL/GenBank/DDBJ whole genome shotgun (WGS) entry which is preliminary data.</text>
</comment>
<name>A0A9P3QC93_9MYCO</name>
<accession>A0A9P3QC93</accession>
<dbReference type="RefSeq" id="WP_236979142.1">
    <property type="nucleotide sequence ID" value="NZ_BRXE01000093.1"/>
</dbReference>
<proteinExistence type="predicted"/>
<dbReference type="Proteomes" id="UP001165663">
    <property type="component" value="Unassembled WGS sequence"/>
</dbReference>
<organism evidence="3 4">
    <name type="scientific">Mycobacterium kiyosense</name>
    <dbReference type="NCBI Taxonomy" id="2871094"/>
    <lineage>
        <taxon>Bacteria</taxon>
        <taxon>Bacillati</taxon>
        <taxon>Actinomycetota</taxon>
        <taxon>Actinomycetes</taxon>
        <taxon>Mycobacteriales</taxon>
        <taxon>Mycobacteriaceae</taxon>
        <taxon>Mycobacterium</taxon>
    </lineage>
</organism>
<evidence type="ECO:0000313" key="2">
    <source>
        <dbReference type="EMBL" id="GLB85649.1"/>
    </source>
</evidence>
<keyword evidence="1" id="KW-0812">Transmembrane</keyword>
<keyword evidence="1" id="KW-1133">Transmembrane helix</keyword>
<sequence length="76" mass="7960">MSGRGFEAKAQLRRLIVRMGLLSAVLVGCAVLTAGVASAYAAAPHEPDPNPPVWPFVVGAVAAVAVVAIWQVRRRP</sequence>
<keyword evidence="1" id="KW-0472">Membrane</keyword>
<protein>
    <submittedName>
        <fullName evidence="3">Uncharacterized protein</fullName>
    </submittedName>
</protein>
<dbReference type="GeneID" id="83632316"/>
<feature type="transmembrane region" description="Helical" evidence="1">
    <location>
        <begin position="53"/>
        <end position="72"/>
    </location>
</feature>
<dbReference type="Proteomes" id="UP001064782">
    <property type="component" value="Unassembled WGS sequence"/>
</dbReference>
<dbReference type="AlphaFoldDB" id="A0A9P3QC93"/>
<evidence type="ECO:0000313" key="3">
    <source>
        <dbReference type="EMBL" id="GLD32603.1"/>
    </source>
</evidence>
<dbReference type="EMBL" id="BRZI01000048">
    <property type="protein sequence ID" value="GLD32603.1"/>
    <property type="molecule type" value="Genomic_DNA"/>
</dbReference>
<reference evidence="3" key="1">
    <citation type="submission" date="2022-08" db="EMBL/GenBank/DDBJ databases">
        <title>Mycobacterium kiyosense sp. nov., scotochromogenic slow-glowing species isolated from respiratory specimens.</title>
        <authorList>
            <person name="Fukano H."/>
            <person name="Kazumi Y."/>
            <person name="Sakagami N."/>
            <person name="Ato M."/>
            <person name="Mitarai S."/>
            <person name="Hoshino Y."/>
        </authorList>
    </citation>
    <scope>NUCLEOTIDE SEQUENCE</scope>
    <source>
        <strain evidence="3">1413</strain>
        <strain evidence="2">SRL2020-028</strain>
    </source>
</reference>
<evidence type="ECO:0000313" key="4">
    <source>
        <dbReference type="Proteomes" id="UP001064782"/>
    </source>
</evidence>
<gene>
    <name evidence="3" type="ORF">Mkiyose1413_44860</name>
    <name evidence="2" type="ORF">SRL2020028_49050</name>
</gene>